<dbReference type="EMBL" id="SGXE01000002">
    <property type="protein sequence ID" value="RZS93900.1"/>
    <property type="molecule type" value="Genomic_DNA"/>
</dbReference>
<gene>
    <name evidence="3" type="ORF">EV197_2481</name>
</gene>
<evidence type="ECO:0000313" key="3">
    <source>
        <dbReference type="EMBL" id="RZS93900.1"/>
    </source>
</evidence>
<dbReference type="Pfam" id="PF18962">
    <property type="entry name" value="Por_Secre_tail"/>
    <property type="match status" value="1"/>
</dbReference>
<dbReference type="InterPro" id="IPR026444">
    <property type="entry name" value="Secre_tail"/>
</dbReference>
<evidence type="ECO:0000259" key="2">
    <source>
        <dbReference type="Pfam" id="PF18962"/>
    </source>
</evidence>
<sequence length="620" mass="71591">MKLNFSFFLLFVIALKTVVAQENSKSYLDCDSNILEVTLEIYNNRSKLVLPESYNLVTEEEYGSIILNICAQDYRTTNSAVEHLNLLISFPFINTTLDPVEIPPPPPPGERTDAIKNNANCFFSRSIQLPWDAYQDDFRYDEGLPPGRHNFSLYLRNKSEIIDQKENIPFLVYSFDDLDLVTSIVGIFKSTSNNSVLVQCTFENMLAGDLDYDNSQTIALYVSNDAVLDANDRLLTKRSWYDPDEFFIEISASAYNTARNKYLIAQIDPYNQYEEVCENNNSNVYRISQAIPSLPEHPTRLLIGEARVFEDHSGRVRLSCLVKNHNAYDSPDDIEIGVFYKKNNGQEALLVKKTMKKLPPRSTISTLFYVPNRGFNWFNNRELKFVIDPYQKLIENTRKDNIRRIANRDLENANGQRIRFHMDYVNKKGVFTYTVFKDYQFIQINLYDFTSNYVTTLFIYGKPKGQHTLEVPYSHIKGAFYYSAIFGTDDYVSSDWIERSHGQLYHQYNGKLHNLVVSLPDISYPDNSFSRRKTKTEEIVVYPNPFQEKVNLAIPAIVDANVELKIYTTTGKLIDEKKIIENNKSSQNFMLYDGSQLSSGSYIYKLTVNKTTYEGTLIKN</sequence>
<protein>
    <submittedName>
        <fullName evidence="3">Putative secreted protein (Por secretion system target)</fullName>
    </submittedName>
</protein>
<keyword evidence="1" id="KW-0732">Signal</keyword>
<feature type="domain" description="Secretion system C-terminal sorting" evidence="2">
    <location>
        <begin position="541"/>
        <end position="613"/>
    </location>
</feature>
<dbReference type="NCBIfam" id="TIGR04183">
    <property type="entry name" value="Por_Secre_tail"/>
    <property type="match status" value="1"/>
</dbReference>
<comment type="caution">
    <text evidence="3">The sequence shown here is derived from an EMBL/GenBank/DDBJ whole genome shotgun (WGS) entry which is preliminary data.</text>
</comment>
<accession>A0A4Q7P3C0</accession>
<evidence type="ECO:0000313" key="4">
    <source>
        <dbReference type="Proteomes" id="UP000292262"/>
    </source>
</evidence>
<keyword evidence="4" id="KW-1185">Reference proteome</keyword>
<dbReference type="OrthoDB" id="1408995at2"/>
<proteinExistence type="predicted"/>
<dbReference type="Proteomes" id="UP000292262">
    <property type="component" value="Unassembled WGS sequence"/>
</dbReference>
<reference evidence="3 4" key="1">
    <citation type="submission" date="2019-02" db="EMBL/GenBank/DDBJ databases">
        <title>Genomic Encyclopedia of Type Strains, Phase IV (KMG-IV): sequencing the most valuable type-strain genomes for metagenomic binning, comparative biology and taxonomic classification.</title>
        <authorList>
            <person name="Goeker M."/>
        </authorList>
    </citation>
    <scope>NUCLEOTIDE SEQUENCE [LARGE SCALE GENOMIC DNA]</scope>
    <source>
        <strain evidence="3 4">DSM 17196</strain>
    </source>
</reference>
<dbReference type="AlphaFoldDB" id="A0A4Q7P3C0"/>
<evidence type="ECO:0000256" key="1">
    <source>
        <dbReference type="ARBA" id="ARBA00022729"/>
    </source>
</evidence>
<dbReference type="RefSeq" id="WP_130287004.1">
    <property type="nucleotide sequence ID" value="NZ_SGXE01000002.1"/>
</dbReference>
<name>A0A4Q7P3C0_9FLAO</name>
<organism evidence="3 4">
    <name type="scientific">Aquimarina brevivitae</name>
    <dbReference type="NCBI Taxonomy" id="323412"/>
    <lineage>
        <taxon>Bacteria</taxon>
        <taxon>Pseudomonadati</taxon>
        <taxon>Bacteroidota</taxon>
        <taxon>Flavobacteriia</taxon>
        <taxon>Flavobacteriales</taxon>
        <taxon>Flavobacteriaceae</taxon>
        <taxon>Aquimarina</taxon>
    </lineage>
</organism>